<evidence type="ECO:0000259" key="2">
    <source>
        <dbReference type="Pfam" id="PF13460"/>
    </source>
</evidence>
<organism evidence="3 4">
    <name type="scientific">Dactylonectria macrodidyma</name>
    <dbReference type="NCBI Taxonomy" id="307937"/>
    <lineage>
        <taxon>Eukaryota</taxon>
        <taxon>Fungi</taxon>
        <taxon>Dikarya</taxon>
        <taxon>Ascomycota</taxon>
        <taxon>Pezizomycotina</taxon>
        <taxon>Sordariomycetes</taxon>
        <taxon>Hypocreomycetidae</taxon>
        <taxon>Hypocreales</taxon>
        <taxon>Nectriaceae</taxon>
        <taxon>Dactylonectria</taxon>
    </lineage>
</organism>
<feature type="domain" description="NAD(P)-binding" evidence="2">
    <location>
        <begin position="13"/>
        <end position="216"/>
    </location>
</feature>
<proteinExistence type="inferred from homology"/>
<protein>
    <recommendedName>
        <fullName evidence="2">NAD(P)-binding domain-containing protein</fullName>
    </recommendedName>
</protein>
<dbReference type="InterPro" id="IPR016040">
    <property type="entry name" value="NAD(P)-bd_dom"/>
</dbReference>
<dbReference type="Proteomes" id="UP000738349">
    <property type="component" value="Unassembled WGS sequence"/>
</dbReference>
<dbReference type="SUPFAM" id="SSF51735">
    <property type="entry name" value="NAD(P)-binding Rossmann-fold domains"/>
    <property type="match status" value="1"/>
</dbReference>
<comment type="caution">
    <text evidence="3">The sequence shown here is derived from an EMBL/GenBank/DDBJ whole genome shotgun (WGS) entry which is preliminary data.</text>
</comment>
<accession>A0A9P9J1C8</accession>
<dbReference type="Pfam" id="PF13460">
    <property type="entry name" value="NAD_binding_10"/>
    <property type="match status" value="1"/>
</dbReference>
<keyword evidence="4" id="KW-1185">Reference proteome</keyword>
<dbReference type="AlphaFoldDB" id="A0A9P9J1C8"/>
<name>A0A9P9J1C8_9HYPO</name>
<dbReference type="PANTHER" id="PTHR15020:SF50">
    <property type="entry name" value="UPF0659 PROTEIN YMR090W"/>
    <property type="match status" value="1"/>
</dbReference>
<evidence type="ECO:0000313" key="3">
    <source>
        <dbReference type="EMBL" id="KAH7141803.1"/>
    </source>
</evidence>
<evidence type="ECO:0000313" key="4">
    <source>
        <dbReference type="Proteomes" id="UP000738349"/>
    </source>
</evidence>
<dbReference type="OrthoDB" id="10254221at2759"/>
<dbReference type="PANTHER" id="PTHR15020">
    <property type="entry name" value="FLAVIN REDUCTASE-RELATED"/>
    <property type="match status" value="1"/>
</dbReference>
<dbReference type="InterPro" id="IPR036291">
    <property type="entry name" value="NAD(P)-bd_dom_sf"/>
</dbReference>
<sequence length="273" mass="29970">MALTQPKRIAIFGATGGTGSATIRSFMNRQDFGNSSSELRLMVRSKSKLFRLIPELASFSNVHVREGQLTDTPTVRDCLRGADVIICAVGENENLPGCHPIQDIAKSIVDGLNDLKSSCSEEWRRPRLILLSSSTWNDRFAAQEPAVILWLLKTAFYHPYLDLRRATAILAASPELLSLLLVQPSALVEDEPSGMEISTESVGVAVTYSDLGDAFVEFALQESYAALNAVGVTSKGENPLRKYGLELLSRIARGFVAGYVPGYWKLKNFTNRT</sequence>
<dbReference type="Gene3D" id="3.40.50.720">
    <property type="entry name" value="NAD(P)-binding Rossmann-like Domain"/>
    <property type="match status" value="1"/>
</dbReference>
<comment type="similarity">
    <text evidence="1">Belongs to the avfA family.</text>
</comment>
<evidence type="ECO:0000256" key="1">
    <source>
        <dbReference type="ARBA" id="ARBA00038376"/>
    </source>
</evidence>
<dbReference type="EMBL" id="JAGMUV010000010">
    <property type="protein sequence ID" value="KAH7141803.1"/>
    <property type="molecule type" value="Genomic_DNA"/>
</dbReference>
<reference evidence="3" key="1">
    <citation type="journal article" date="2021" name="Nat. Commun.">
        <title>Genetic determinants of endophytism in the Arabidopsis root mycobiome.</title>
        <authorList>
            <person name="Mesny F."/>
            <person name="Miyauchi S."/>
            <person name="Thiergart T."/>
            <person name="Pickel B."/>
            <person name="Atanasova L."/>
            <person name="Karlsson M."/>
            <person name="Huettel B."/>
            <person name="Barry K.W."/>
            <person name="Haridas S."/>
            <person name="Chen C."/>
            <person name="Bauer D."/>
            <person name="Andreopoulos W."/>
            <person name="Pangilinan J."/>
            <person name="LaButti K."/>
            <person name="Riley R."/>
            <person name="Lipzen A."/>
            <person name="Clum A."/>
            <person name="Drula E."/>
            <person name="Henrissat B."/>
            <person name="Kohler A."/>
            <person name="Grigoriev I.V."/>
            <person name="Martin F.M."/>
            <person name="Hacquard S."/>
        </authorList>
    </citation>
    <scope>NUCLEOTIDE SEQUENCE</scope>
    <source>
        <strain evidence="3">MPI-CAGE-AT-0147</strain>
    </source>
</reference>
<gene>
    <name evidence="3" type="ORF">EDB81DRAFT_899108</name>
</gene>